<organism evidence="1">
    <name type="scientific">Thiolapillus brandeum</name>
    <dbReference type="NCBI Taxonomy" id="1076588"/>
    <lineage>
        <taxon>Bacteria</taxon>
        <taxon>Pseudomonadati</taxon>
        <taxon>Pseudomonadota</taxon>
        <taxon>Gammaproteobacteria</taxon>
        <taxon>Chromatiales</taxon>
        <taxon>Sedimenticolaceae</taxon>
        <taxon>Thiolapillus</taxon>
    </lineage>
</organism>
<proteinExistence type="predicted"/>
<dbReference type="EMBL" id="DROM01000053">
    <property type="protein sequence ID" value="HHH12762.1"/>
    <property type="molecule type" value="Genomic_DNA"/>
</dbReference>
<comment type="caution">
    <text evidence="1">The sequence shown here is derived from an EMBL/GenBank/DDBJ whole genome shotgun (WGS) entry which is preliminary data.</text>
</comment>
<gene>
    <name evidence="1" type="ORF">ENJ98_00835</name>
</gene>
<sequence length="41" mass="4974">RSPIRDYVTVVATSDTNNDHDHRIIQRVRLHDREDRFVLEE</sequence>
<evidence type="ECO:0000313" key="1">
    <source>
        <dbReference type="EMBL" id="HHH12762.1"/>
    </source>
</evidence>
<feature type="non-terminal residue" evidence="1">
    <location>
        <position position="1"/>
    </location>
</feature>
<protein>
    <submittedName>
        <fullName evidence="1">Phosphohydrolase</fullName>
    </submittedName>
</protein>
<accession>A0A7C5MYR5</accession>
<dbReference type="Proteomes" id="UP000886100">
    <property type="component" value="Unassembled WGS sequence"/>
</dbReference>
<name>A0A7C5MYR5_9GAMM</name>
<reference evidence="1" key="1">
    <citation type="journal article" date="2020" name="mSystems">
        <title>Genome- and Community-Level Interaction Insights into Carbon Utilization and Element Cycling Functions of Hydrothermarchaeota in Hydrothermal Sediment.</title>
        <authorList>
            <person name="Zhou Z."/>
            <person name="Liu Y."/>
            <person name="Xu W."/>
            <person name="Pan J."/>
            <person name="Luo Z.H."/>
            <person name="Li M."/>
        </authorList>
    </citation>
    <scope>NUCLEOTIDE SEQUENCE [LARGE SCALE GENOMIC DNA]</scope>
    <source>
        <strain evidence="1">HyVt-535</strain>
    </source>
</reference>
<dbReference type="AlphaFoldDB" id="A0A7C5MYR5"/>